<comment type="caution">
    <text evidence="1">The sequence shown here is derived from an EMBL/GenBank/DDBJ whole genome shotgun (WGS) entry which is preliminary data.</text>
</comment>
<organism evidence="1 2">
    <name type="scientific">Ruminococcoides intestinihominis</name>
    <dbReference type="NCBI Taxonomy" id="3133161"/>
    <lineage>
        <taxon>Bacteria</taxon>
        <taxon>Bacillati</taxon>
        <taxon>Bacillota</taxon>
        <taxon>Clostridia</taxon>
        <taxon>Eubacteriales</taxon>
        <taxon>Oscillospiraceae</taxon>
        <taxon>Ruminococcoides</taxon>
    </lineage>
</organism>
<dbReference type="RefSeq" id="WP_367286352.1">
    <property type="nucleotide sequence ID" value="NZ_JBBMEY010000008.1"/>
</dbReference>
<evidence type="ECO:0008006" key="3">
    <source>
        <dbReference type="Google" id="ProtNLM"/>
    </source>
</evidence>
<accession>A0ABV1HTY4</accession>
<protein>
    <recommendedName>
        <fullName evidence="3">Phage tail assembly protein</fullName>
    </recommendedName>
</protein>
<keyword evidence="2" id="KW-1185">Reference proteome</keyword>
<reference evidence="1 2" key="1">
    <citation type="submission" date="2024-03" db="EMBL/GenBank/DDBJ databases">
        <title>Human intestinal bacterial collection.</title>
        <authorList>
            <person name="Pauvert C."/>
            <person name="Hitch T.C.A."/>
            <person name="Clavel T."/>
        </authorList>
    </citation>
    <scope>NUCLEOTIDE SEQUENCE [LARGE SCALE GENOMIC DNA]</scope>
    <source>
        <strain evidence="1 2">CLA-AP-H18</strain>
    </source>
</reference>
<dbReference type="Proteomes" id="UP001478133">
    <property type="component" value="Unassembled WGS sequence"/>
</dbReference>
<proteinExistence type="predicted"/>
<sequence length="103" mass="11806">MSRIIDITDKLSFDEKPKIKIKDKTFEVNDSAVTMLKILPSLEDLTPSKLYDFFELLFNEKDRKVIEKMNLNLEDFSQVIMSAVELVAGTEDNEGETVTPDMT</sequence>
<dbReference type="EMBL" id="JBBMFI010000018">
    <property type="protein sequence ID" value="MEQ2565781.1"/>
    <property type="molecule type" value="Genomic_DNA"/>
</dbReference>
<evidence type="ECO:0000313" key="1">
    <source>
        <dbReference type="EMBL" id="MEQ2565781.1"/>
    </source>
</evidence>
<name>A0ABV1HTY4_9FIRM</name>
<gene>
    <name evidence="1" type="ORF">ABFO16_05970</name>
</gene>
<evidence type="ECO:0000313" key="2">
    <source>
        <dbReference type="Proteomes" id="UP001478133"/>
    </source>
</evidence>